<evidence type="ECO:0000313" key="2">
    <source>
        <dbReference type="Proteomes" id="UP001055811"/>
    </source>
</evidence>
<organism evidence="1 2">
    <name type="scientific">Cichorium intybus</name>
    <name type="common">Chicory</name>
    <dbReference type="NCBI Taxonomy" id="13427"/>
    <lineage>
        <taxon>Eukaryota</taxon>
        <taxon>Viridiplantae</taxon>
        <taxon>Streptophyta</taxon>
        <taxon>Embryophyta</taxon>
        <taxon>Tracheophyta</taxon>
        <taxon>Spermatophyta</taxon>
        <taxon>Magnoliopsida</taxon>
        <taxon>eudicotyledons</taxon>
        <taxon>Gunneridae</taxon>
        <taxon>Pentapetalae</taxon>
        <taxon>asterids</taxon>
        <taxon>campanulids</taxon>
        <taxon>Asterales</taxon>
        <taxon>Asteraceae</taxon>
        <taxon>Cichorioideae</taxon>
        <taxon>Cichorieae</taxon>
        <taxon>Cichoriinae</taxon>
        <taxon>Cichorium</taxon>
    </lineage>
</organism>
<sequence>MGFLILSLSMERISSDQSVPHSNLGNVTSIMSLCSKMTLESTNYNDWIRNIKMALRFEHKEYVLETELVDVDTEIATPEEIAAYTKHSDDATKVACIIIATMNPELQCIYEDYWPYEMHKELAEKFRKQERIERREVVKAFTNDKPKEGESISAHVQRMYGYVERLRKLEMPVHEDLAVDIVLNSLPSPYDQFILAYHLNNNQANLAELHRMLRTAKDGMKGKGFLPVNPSVLAISSGKGKKRKGPPKQNWREKTHVGSSSSALKGKSSGIPHVQNPKEADCFYCKQKGHWKRSCPTYLQDMKDGKVKPSQVGTYSISNNSSFSRSWVLDTGCSFHICSDLQGLEESRELEHGRLNLFMGNRRTSPVTKIGVYGLMLSSGVRLYLHNCCYAPDMAKNIISFHALFKQGFYYEFNKLNGSISVFKNNVFIFNAMPCDGVYESIMCFDNYGKNVLAIDASSGVEKACLWHCRLGHINKKRIAQLQKDGVLESFNLGLDDVCKSCLLGKMTKSPFKGSFERGEGLLDIIHTDVCGPFRTTTKDGTRFYVTFTDDFSRYGYIYLIKNKSDTFEKFKEFKNEAENQLGRKIKMLRSDRGGEYLTIEFLDYLKECGIVSQLSPPRTPQLNGVAERRNRTLLDMTGKVPTLAHIKVWGCEAFVRRDTSDKLAERSERCFFIGYPKQSFGYLFYRPSEDVVFVARRGFFRERELISKEDSGNTIDLEEIQETSDETTLEETSHQHEEKVHVGPTDISLPLRRSGRVSMPPEFYGFHITSDGDTLVSDRTLTNLDEPANYREAVAGPESAKWKEAMDSKIKSMYDNQVWNLVDNVPGQKTVGWKWIFKKKTEMDGKVHTYKARLVAKGFTQTPGVDYDETFSPVDKIKIMLAIAEFHDYEIWQMDVKTAFLNGKLTEDVYMSQPEGFVDTKHPDKVCKLERSIYGLKQASRSWNLCFHEKVKEFGFSWSEDESCVYVKASGSIVTFLVLYVDDILLMGNDIPTLQNVKAWLGKCFAMKYLGEATYILGIRILRDRKRKLIGLSQCTYLEKVLKRFNMENSKKGELPIQSNTKLSKTQSPSTDEEIAEMSRVSYASTVGPIMYAMTCTRPDVSYALSMVSRFQGNPGKAHWIAVKNILKYLRWTKNMVLVLGGSDELKVFLLNGGAVTWKSSKQETVADSTCESEYIAASEASKEAAWLKIFIGDLGVVPSIQEPVELFCDNEGAVALTKEPRDHRNSRHIERKYHYIRHQVEEGHLLVKRVSSEDNPADPLTKSLNRIKHNQHVRSIGLKDDISFSN</sequence>
<comment type="caution">
    <text evidence="1">The sequence shown here is derived from an EMBL/GenBank/DDBJ whole genome shotgun (WGS) entry which is preliminary data.</text>
</comment>
<accession>A0ACB9F842</accession>
<proteinExistence type="predicted"/>
<dbReference type="EMBL" id="CM042011">
    <property type="protein sequence ID" value="KAI3767269.1"/>
    <property type="molecule type" value="Genomic_DNA"/>
</dbReference>
<protein>
    <submittedName>
        <fullName evidence="1">Uncharacterized protein</fullName>
    </submittedName>
</protein>
<reference evidence="1 2" key="2">
    <citation type="journal article" date="2022" name="Mol. Ecol. Resour.">
        <title>The genomes of chicory, endive, great burdock and yacon provide insights into Asteraceae paleo-polyploidization history and plant inulin production.</title>
        <authorList>
            <person name="Fan W."/>
            <person name="Wang S."/>
            <person name="Wang H."/>
            <person name="Wang A."/>
            <person name="Jiang F."/>
            <person name="Liu H."/>
            <person name="Zhao H."/>
            <person name="Xu D."/>
            <person name="Zhang Y."/>
        </authorList>
    </citation>
    <scope>NUCLEOTIDE SEQUENCE [LARGE SCALE GENOMIC DNA]</scope>
    <source>
        <strain evidence="2">cv. Punajuju</strain>
        <tissue evidence="1">Leaves</tissue>
    </source>
</reference>
<gene>
    <name evidence="1" type="ORF">L2E82_17360</name>
</gene>
<reference evidence="2" key="1">
    <citation type="journal article" date="2022" name="Mol. Ecol. Resour.">
        <title>The genomes of chicory, endive, great burdock and yacon provide insights into Asteraceae palaeo-polyploidization history and plant inulin production.</title>
        <authorList>
            <person name="Fan W."/>
            <person name="Wang S."/>
            <person name="Wang H."/>
            <person name="Wang A."/>
            <person name="Jiang F."/>
            <person name="Liu H."/>
            <person name="Zhao H."/>
            <person name="Xu D."/>
            <person name="Zhang Y."/>
        </authorList>
    </citation>
    <scope>NUCLEOTIDE SEQUENCE [LARGE SCALE GENOMIC DNA]</scope>
    <source>
        <strain evidence="2">cv. Punajuju</strain>
    </source>
</reference>
<keyword evidence="2" id="KW-1185">Reference proteome</keyword>
<evidence type="ECO:0000313" key="1">
    <source>
        <dbReference type="EMBL" id="KAI3767269.1"/>
    </source>
</evidence>
<dbReference type="Proteomes" id="UP001055811">
    <property type="component" value="Linkage Group LG03"/>
</dbReference>
<name>A0ACB9F842_CICIN</name>